<evidence type="ECO:0000313" key="3">
    <source>
        <dbReference type="Proteomes" id="UP000182658"/>
    </source>
</evidence>
<protein>
    <submittedName>
        <fullName evidence="2">Uncharacterized protein</fullName>
    </submittedName>
</protein>
<feature type="region of interest" description="Disordered" evidence="1">
    <location>
        <begin position="1"/>
        <end position="87"/>
    </location>
</feature>
<dbReference type="AlphaFoldDB" id="A0A1J7IW20"/>
<dbReference type="InParanoid" id="A0A1J7IW20"/>
<keyword evidence="3" id="KW-1185">Reference proteome</keyword>
<sequence length="320" mass="34133">MSPDQGSAGSATEDPDEPPGPPRPPEPAPPIQVMRPSASTSNNLGFSGGEILHRPQESSNSYASASGVGPPSQSTGPAQGKQSAVSQRQLFPEDLPGFEDVELKIFLDAARTRTVQVTVRVSRSIGTFIAEWFVRLCEPHEYDGDPEWPGPVTDIYVQLGHDTHALMSIPIMPGCDPGIALIIAPQHANMMGLGHGSNPVSTAIPSVPDSSHGIQAPYYRRGDGMAGEQDDPPGQGQAWDHQSLSPYHNHSIRSELQHVSQPDSCLDSNGYQASTGTNQETVELYPTFGHHQLVSSASAAGDVGFQWWYDKPINGAASRG</sequence>
<proteinExistence type="predicted"/>
<evidence type="ECO:0000256" key="1">
    <source>
        <dbReference type="SAM" id="MobiDB-lite"/>
    </source>
</evidence>
<organism evidence="2 3">
    <name type="scientific">Coniochaeta ligniaria NRRL 30616</name>
    <dbReference type="NCBI Taxonomy" id="1408157"/>
    <lineage>
        <taxon>Eukaryota</taxon>
        <taxon>Fungi</taxon>
        <taxon>Dikarya</taxon>
        <taxon>Ascomycota</taxon>
        <taxon>Pezizomycotina</taxon>
        <taxon>Sordariomycetes</taxon>
        <taxon>Sordariomycetidae</taxon>
        <taxon>Coniochaetales</taxon>
        <taxon>Coniochaetaceae</taxon>
        <taxon>Coniochaeta</taxon>
    </lineage>
</organism>
<evidence type="ECO:0000313" key="2">
    <source>
        <dbReference type="EMBL" id="OIW25305.1"/>
    </source>
</evidence>
<feature type="compositionally biased region" description="Polar residues" evidence="1">
    <location>
        <begin position="257"/>
        <end position="274"/>
    </location>
</feature>
<dbReference type="EMBL" id="KV875102">
    <property type="protein sequence ID" value="OIW25305.1"/>
    <property type="molecule type" value="Genomic_DNA"/>
</dbReference>
<feature type="compositionally biased region" description="Polar residues" evidence="1">
    <location>
        <begin position="71"/>
        <end position="87"/>
    </location>
</feature>
<feature type="compositionally biased region" description="Pro residues" evidence="1">
    <location>
        <begin position="18"/>
        <end position="30"/>
    </location>
</feature>
<dbReference type="Proteomes" id="UP000182658">
    <property type="component" value="Unassembled WGS sequence"/>
</dbReference>
<accession>A0A1J7IW20</accession>
<feature type="region of interest" description="Disordered" evidence="1">
    <location>
        <begin position="255"/>
        <end position="274"/>
    </location>
</feature>
<name>A0A1J7IW20_9PEZI</name>
<gene>
    <name evidence="2" type="ORF">CONLIGDRAFT_648342</name>
</gene>
<reference evidence="2 3" key="1">
    <citation type="submission" date="2016-10" db="EMBL/GenBank/DDBJ databases">
        <title>Draft genome sequence of Coniochaeta ligniaria NRRL30616, a lignocellulolytic fungus for bioabatement of inhibitors in plant biomass hydrolysates.</title>
        <authorList>
            <consortium name="DOE Joint Genome Institute"/>
            <person name="Jimenez D.J."/>
            <person name="Hector R.E."/>
            <person name="Riley R."/>
            <person name="Sun H."/>
            <person name="Grigoriev I.V."/>
            <person name="Van Elsas J.D."/>
            <person name="Nichols N.N."/>
        </authorList>
    </citation>
    <scope>NUCLEOTIDE SEQUENCE [LARGE SCALE GENOMIC DNA]</scope>
    <source>
        <strain evidence="2 3">NRRL 30616</strain>
    </source>
</reference>
<feature type="compositionally biased region" description="Polar residues" evidence="1">
    <location>
        <begin position="1"/>
        <end position="10"/>
    </location>
</feature>
<feature type="region of interest" description="Disordered" evidence="1">
    <location>
        <begin position="211"/>
        <end position="244"/>
    </location>
</feature>